<gene>
    <name evidence="1" type="ORF">UFOVP1290_558</name>
</gene>
<reference evidence="1" key="1">
    <citation type="submission" date="2020-05" db="EMBL/GenBank/DDBJ databases">
        <authorList>
            <person name="Chiriac C."/>
            <person name="Salcher M."/>
            <person name="Ghai R."/>
            <person name="Kavagutti S V."/>
        </authorList>
    </citation>
    <scope>NUCLEOTIDE SEQUENCE</scope>
</reference>
<organism evidence="1">
    <name type="scientific">uncultured Caudovirales phage</name>
    <dbReference type="NCBI Taxonomy" id="2100421"/>
    <lineage>
        <taxon>Viruses</taxon>
        <taxon>Duplodnaviria</taxon>
        <taxon>Heunggongvirae</taxon>
        <taxon>Uroviricota</taxon>
        <taxon>Caudoviricetes</taxon>
        <taxon>Peduoviridae</taxon>
        <taxon>Maltschvirus</taxon>
        <taxon>Maltschvirus maltsch</taxon>
    </lineage>
</organism>
<evidence type="ECO:0000313" key="1">
    <source>
        <dbReference type="EMBL" id="CAB4197038.1"/>
    </source>
</evidence>
<name>A0A6J5RTX8_9CAUD</name>
<protein>
    <submittedName>
        <fullName evidence="1">Uncharacterized protein</fullName>
    </submittedName>
</protein>
<accession>A0A6J5RTX8</accession>
<sequence length="247" mass="27904">MDKEPRKATEVLLDIESKIDNLTITVRSQDLLIKLLSNKLNNIINKLDNNPVTPQFSIEAPTTQAKDILVAPDLNLQVESSPVGFRRNSRPETYSGDNNYLPKTELKAKEEVKFPIQIPRESGKNEIVNKKQVRKEPIFEPAQESTDEVNFVELGNSVPVSQRVVDANGKSMFLADVEILDKSNMKQMFKTRTNGTGKWSAPLLVGDYKVIIRKRESLTKEKLEAVQDITIDGKTSPFDLPMLIIRK</sequence>
<proteinExistence type="predicted"/>
<dbReference type="EMBL" id="LR797252">
    <property type="protein sequence ID" value="CAB4197038.1"/>
    <property type="molecule type" value="Genomic_DNA"/>
</dbReference>